<dbReference type="SMART" id="SM00256">
    <property type="entry name" value="FBOX"/>
    <property type="match status" value="1"/>
</dbReference>
<dbReference type="InParanoid" id="A0A1B6Q9H5"/>
<dbReference type="InterPro" id="IPR055290">
    <property type="entry name" value="At3g26010-like"/>
</dbReference>
<dbReference type="InterPro" id="IPR001810">
    <property type="entry name" value="F-box_dom"/>
</dbReference>
<dbReference type="PROSITE" id="PS50181">
    <property type="entry name" value="FBOX"/>
    <property type="match status" value="1"/>
</dbReference>
<dbReference type="CDD" id="cd22157">
    <property type="entry name" value="F-box_AtFBW1-like"/>
    <property type="match status" value="1"/>
</dbReference>
<dbReference type="EMBL" id="CM000761">
    <property type="protein sequence ID" value="KXG34577.1"/>
    <property type="molecule type" value="Genomic_DNA"/>
</dbReference>
<dbReference type="SUPFAM" id="SSF81383">
    <property type="entry name" value="F-box domain"/>
    <property type="match status" value="1"/>
</dbReference>
<reference evidence="2 3" key="1">
    <citation type="journal article" date="2009" name="Nature">
        <title>The Sorghum bicolor genome and the diversification of grasses.</title>
        <authorList>
            <person name="Paterson A.H."/>
            <person name="Bowers J.E."/>
            <person name="Bruggmann R."/>
            <person name="Dubchak I."/>
            <person name="Grimwood J."/>
            <person name="Gundlach H."/>
            <person name="Haberer G."/>
            <person name="Hellsten U."/>
            <person name="Mitros T."/>
            <person name="Poliakov A."/>
            <person name="Schmutz J."/>
            <person name="Spannagl M."/>
            <person name="Tang H."/>
            <person name="Wang X."/>
            <person name="Wicker T."/>
            <person name="Bharti A.K."/>
            <person name="Chapman J."/>
            <person name="Feltus F.A."/>
            <person name="Gowik U."/>
            <person name="Grigoriev I.V."/>
            <person name="Lyons E."/>
            <person name="Maher C.A."/>
            <person name="Martis M."/>
            <person name="Narechania A."/>
            <person name="Otillar R.P."/>
            <person name="Penning B.W."/>
            <person name="Salamov A.A."/>
            <person name="Wang Y."/>
            <person name="Zhang L."/>
            <person name="Carpita N.C."/>
            <person name="Freeling M."/>
            <person name="Gingle A.R."/>
            <person name="Hash C.T."/>
            <person name="Keller B."/>
            <person name="Klein P."/>
            <person name="Kresovich S."/>
            <person name="McCann M.C."/>
            <person name="Ming R."/>
            <person name="Peterson D.G."/>
            <person name="Mehboob-ur-Rahman"/>
            <person name="Ware D."/>
            <person name="Westhoff P."/>
            <person name="Mayer K.F."/>
            <person name="Messing J."/>
            <person name="Rokhsar D.S."/>
        </authorList>
    </citation>
    <scope>NUCLEOTIDE SEQUENCE [LARGE SCALE GENOMIC DNA]</scope>
    <source>
        <strain evidence="3">cv. BTx623</strain>
    </source>
</reference>
<accession>A0A1B6Q9H5</accession>
<dbReference type="InterPro" id="IPR036047">
    <property type="entry name" value="F-box-like_dom_sf"/>
</dbReference>
<dbReference type="Pfam" id="PF24750">
    <property type="entry name" value="b-prop_At3g26010-like"/>
    <property type="match status" value="1"/>
</dbReference>
<dbReference type="InterPro" id="IPR017451">
    <property type="entry name" value="F-box-assoc_interact_dom"/>
</dbReference>
<dbReference type="AlphaFoldDB" id="A0A1B6Q9H5"/>
<evidence type="ECO:0000259" key="1">
    <source>
        <dbReference type="PROSITE" id="PS50181"/>
    </source>
</evidence>
<dbReference type="PANTHER" id="PTHR35546">
    <property type="entry name" value="F-BOX PROTEIN INTERACTION DOMAIN PROTEIN-RELATED"/>
    <property type="match status" value="1"/>
</dbReference>
<sequence>MDYPNLKRSAVAGDLPEDPLAEILARVPIRSLCRSKCVAKTWRDLIEDPFHRKKLPQTLQGYFLITRDTCGPHIGYASLLARPARRQIDPSLSFLTKLPGFESLTFLDSCNGLLIFEHMEKSLGYVVCNPTTKQWGAVPRYAPPPCSSSSLMYDTPMYLVFDLAVSSHFHLVQFVWGWEELEERFVVDEELSTSVNVYSSESGQWIHIESGWFTHGLQKWHHLGSCCAVLNGMLYFIVYGNYKADQIAAVDVQEVTRKIIPVPIMAGTKRWPKRGCVAQSQGCLHYINKAADAQLSIWVLEDYDTQKWVLKHSVSFMELFAKLSHQQSHRGRKKDYSVVAMHPDANVIFIVQDWNQKLISYDMDHKLVSVIRTLENDTSTMHVVPYVPCFLESPALTNKH</sequence>
<dbReference type="Pfam" id="PF00646">
    <property type="entry name" value="F-box"/>
    <property type="match status" value="1"/>
</dbReference>
<dbReference type="Proteomes" id="UP000000768">
    <property type="component" value="Chromosome 2"/>
</dbReference>
<protein>
    <recommendedName>
        <fullName evidence="1">F-box domain-containing protein</fullName>
    </recommendedName>
</protein>
<feature type="domain" description="F-box" evidence="1">
    <location>
        <begin position="9"/>
        <end position="55"/>
    </location>
</feature>
<organism evidence="2 3">
    <name type="scientific">Sorghum bicolor</name>
    <name type="common">Sorghum</name>
    <name type="synonym">Sorghum vulgare</name>
    <dbReference type="NCBI Taxonomy" id="4558"/>
    <lineage>
        <taxon>Eukaryota</taxon>
        <taxon>Viridiplantae</taxon>
        <taxon>Streptophyta</taxon>
        <taxon>Embryophyta</taxon>
        <taxon>Tracheophyta</taxon>
        <taxon>Spermatophyta</taxon>
        <taxon>Magnoliopsida</taxon>
        <taxon>Liliopsida</taxon>
        <taxon>Poales</taxon>
        <taxon>Poaceae</taxon>
        <taxon>PACMAD clade</taxon>
        <taxon>Panicoideae</taxon>
        <taxon>Andropogonodae</taxon>
        <taxon>Andropogoneae</taxon>
        <taxon>Sorghinae</taxon>
        <taxon>Sorghum</taxon>
    </lineage>
</organism>
<dbReference type="NCBIfam" id="TIGR01640">
    <property type="entry name" value="F_box_assoc_1"/>
    <property type="match status" value="1"/>
</dbReference>
<dbReference type="Gene3D" id="1.20.1280.50">
    <property type="match status" value="1"/>
</dbReference>
<dbReference type="PANTHER" id="PTHR35546:SF120">
    <property type="entry name" value="F-BOX DOMAIN-CONTAINING PROTEIN"/>
    <property type="match status" value="1"/>
</dbReference>
<name>A0A1B6Q9H5_SORBI</name>
<evidence type="ECO:0000313" key="2">
    <source>
        <dbReference type="EMBL" id="KXG34577.1"/>
    </source>
</evidence>
<gene>
    <name evidence="2" type="ORF">SORBI_3002G060200</name>
</gene>
<dbReference type="Gramene" id="KXG34577">
    <property type="protein sequence ID" value="KXG34577"/>
    <property type="gene ID" value="SORBI_3002G060200"/>
</dbReference>
<keyword evidence="3" id="KW-1185">Reference proteome</keyword>
<dbReference type="OMA" id="WIHIESG"/>
<dbReference type="InterPro" id="IPR056592">
    <property type="entry name" value="Beta-prop_At3g26010-like"/>
</dbReference>
<evidence type="ECO:0000313" key="3">
    <source>
        <dbReference type="Proteomes" id="UP000000768"/>
    </source>
</evidence>
<reference evidence="3" key="2">
    <citation type="journal article" date="2018" name="Plant J.">
        <title>The Sorghum bicolor reference genome: improved assembly, gene annotations, a transcriptome atlas, and signatures of genome organization.</title>
        <authorList>
            <person name="McCormick R.F."/>
            <person name="Truong S.K."/>
            <person name="Sreedasyam A."/>
            <person name="Jenkins J."/>
            <person name="Shu S."/>
            <person name="Sims D."/>
            <person name="Kennedy M."/>
            <person name="Amirebrahimi M."/>
            <person name="Weers B.D."/>
            <person name="McKinley B."/>
            <person name="Mattison A."/>
            <person name="Morishige D.T."/>
            <person name="Grimwood J."/>
            <person name="Schmutz J."/>
            <person name="Mullet J.E."/>
        </authorList>
    </citation>
    <scope>NUCLEOTIDE SEQUENCE [LARGE SCALE GENOMIC DNA]</scope>
    <source>
        <strain evidence="3">cv. BTx623</strain>
    </source>
</reference>
<dbReference type="STRING" id="4558.A0A1B6Q9H5"/>
<proteinExistence type="predicted"/>